<sequence>MVESTNTNTTTETKYYTLEEIAKNNGVQTDKLWIIIKDQVYDVTQYLEEHPGGADLIKEWAGKDATKEFDNFGHSSDAKKELKRFKIGELVEEHRKHKTKKTDKNNQISKQTVPKIIEAGDNFVKRSCLSIITCGICS</sequence>
<keyword evidence="11" id="KW-1185">Reference proteome</keyword>
<feature type="domain" description="Cytochrome b5 heme-binding" evidence="9">
    <location>
        <begin position="13"/>
        <end position="91"/>
    </location>
</feature>
<dbReference type="SMART" id="SM01117">
    <property type="entry name" value="Cyt-b5"/>
    <property type="match status" value="1"/>
</dbReference>
<organism evidence="10 11">
    <name type="scientific">Phyllotreta striolata</name>
    <name type="common">Striped flea beetle</name>
    <name type="synonym">Crioceris striolata</name>
    <dbReference type="NCBI Taxonomy" id="444603"/>
    <lineage>
        <taxon>Eukaryota</taxon>
        <taxon>Metazoa</taxon>
        <taxon>Ecdysozoa</taxon>
        <taxon>Arthropoda</taxon>
        <taxon>Hexapoda</taxon>
        <taxon>Insecta</taxon>
        <taxon>Pterygota</taxon>
        <taxon>Neoptera</taxon>
        <taxon>Endopterygota</taxon>
        <taxon>Coleoptera</taxon>
        <taxon>Polyphaga</taxon>
        <taxon>Cucujiformia</taxon>
        <taxon>Chrysomeloidea</taxon>
        <taxon>Chrysomelidae</taxon>
        <taxon>Galerucinae</taxon>
        <taxon>Alticini</taxon>
        <taxon>Phyllotreta</taxon>
    </lineage>
</organism>
<dbReference type="GO" id="GO:0020037">
    <property type="term" value="F:heme binding"/>
    <property type="evidence" value="ECO:0007669"/>
    <property type="project" value="UniProtKB-UniRule"/>
</dbReference>
<reference evidence="10" key="1">
    <citation type="submission" date="2022-01" db="EMBL/GenBank/DDBJ databases">
        <authorList>
            <person name="King R."/>
        </authorList>
    </citation>
    <scope>NUCLEOTIDE SEQUENCE</scope>
</reference>
<dbReference type="Pfam" id="PF00173">
    <property type="entry name" value="Cyt-b5"/>
    <property type="match status" value="1"/>
</dbReference>
<dbReference type="PRINTS" id="PR00363">
    <property type="entry name" value="CYTOCHROMEB5"/>
</dbReference>
<keyword evidence="5 8" id="KW-0408">Iron</keyword>
<gene>
    <name evidence="10" type="ORF">PHYEVI_LOCUS5027</name>
</gene>
<dbReference type="InterPro" id="IPR018506">
    <property type="entry name" value="Cyt_B5_heme-BS"/>
</dbReference>
<comment type="similarity">
    <text evidence="7 8">Belongs to the cytochrome b5 family.</text>
</comment>
<dbReference type="OrthoDB" id="260091at2759"/>
<accession>A0A9N9XNS6</accession>
<evidence type="ECO:0000256" key="5">
    <source>
        <dbReference type="ARBA" id="ARBA00023004"/>
    </source>
</evidence>
<evidence type="ECO:0000256" key="4">
    <source>
        <dbReference type="ARBA" id="ARBA00022723"/>
    </source>
</evidence>
<dbReference type="PANTHER" id="PTHR19359">
    <property type="entry name" value="CYTOCHROME B5"/>
    <property type="match status" value="1"/>
</dbReference>
<proteinExistence type="inferred from homology"/>
<evidence type="ECO:0000256" key="7">
    <source>
        <dbReference type="ARBA" id="ARBA00038168"/>
    </source>
</evidence>
<protein>
    <recommendedName>
        <fullName evidence="9">Cytochrome b5 heme-binding domain-containing protein</fullName>
    </recommendedName>
</protein>
<keyword evidence="4 8" id="KW-0479">Metal-binding</keyword>
<keyword evidence="3" id="KW-0812">Transmembrane</keyword>
<keyword evidence="2 8" id="KW-0349">Heme</keyword>
<evidence type="ECO:0000256" key="8">
    <source>
        <dbReference type="RuleBase" id="RU362121"/>
    </source>
</evidence>
<dbReference type="InterPro" id="IPR050668">
    <property type="entry name" value="Cytochrome_b5"/>
</dbReference>
<evidence type="ECO:0000256" key="3">
    <source>
        <dbReference type="ARBA" id="ARBA00022692"/>
    </source>
</evidence>
<dbReference type="SUPFAM" id="SSF55856">
    <property type="entry name" value="Cytochrome b5-like heme/steroid binding domain"/>
    <property type="match status" value="1"/>
</dbReference>
<dbReference type="GO" id="GO:0046872">
    <property type="term" value="F:metal ion binding"/>
    <property type="evidence" value="ECO:0007669"/>
    <property type="project" value="UniProtKB-UniRule"/>
</dbReference>
<evidence type="ECO:0000256" key="2">
    <source>
        <dbReference type="ARBA" id="ARBA00022617"/>
    </source>
</evidence>
<dbReference type="PROSITE" id="PS50255">
    <property type="entry name" value="CYTOCHROME_B5_2"/>
    <property type="match status" value="1"/>
</dbReference>
<evidence type="ECO:0000256" key="6">
    <source>
        <dbReference type="ARBA" id="ARBA00023136"/>
    </source>
</evidence>
<evidence type="ECO:0000259" key="9">
    <source>
        <dbReference type="PROSITE" id="PS50255"/>
    </source>
</evidence>
<evidence type="ECO:0000256" key="1">
    <source>
        <dbReference type="ARBA" id="ARBA00004370"/>
    </source>
</evidence>
<dbReference type="GO" id="GO:0016020">
    <property type="term" value="C:membrane"/>
    <property type="evidence" value="ECO:0007669"/>
    <property type="project" value="UniProtKB-SubCell"/>
</dbReference>
<dbReference type="InterPro" id="IPR036400">
    <property type="entry name" value="Cyt_B5-like_heme/steroid_sf"/>
</dbReference>
<evidence type="ECO:0000313" key="11">
    <source>
        <dbReference type="Proteomes" id="UP001153712"/>
    </source>
</evidence>
<dbReference type="PROSITE" id="PS00191">
    <property type="entry name" value="CYTOCHROME_B5_1"/>
    <property type="match status" value="1"/>
</dbReference>
<keyword evidence="6" id="KW-0472">Membrane</keyword>
<name>A0A9N9XNS6_PHYSR</name>
<evidence type="ECO:0000313" key="10">
    <source>
        <dbReference type="EMBL" id="CAG9858638.1"/>
    </source>
</evidence>
<comment type="subcellular location">
    <subcellularLocation>
        <location evidence="1">Membrane</location>
    </subcellularLocation>
</comment>
<dbReference type="Proteomes" id="UP001153712">
    <property type="component" value="Chromosome 2"/>
</dbReference>
<dbReference type="InterPro" id="IPR001199">
    <property type="entry name" value="Cyt_B5-like_heme/steroid-bd"/>
</dbReference>
<dbReference type="FunFam" id="3.10.120.10:FF:000002">
    <property type="entry name" value="Cytochrome b5 type B"/>
    <property type="match status" value="1"/>
</dbReference>
<dbReference type="Gene3D" id="3.10.120.10">
    <property type="entry name" value="Cytochrome b5-like heme/steroid binding domain"/>
    <property type="match status" value="1"/>
</dbReference>
<dbReference type="AlphaFoldDB" id="A0A9N9XNS6"/>
<dbReference type="EMBL" id="OU900095">
    <property type="protein sequence ID" value="CAG9858638.1"/>
    <property type="molecule type" value="Genomic_DNA"/>
</dbReference>